<dbReference type="PANTHER" id="PTHR42923:SF17">
    <property type="entry name" value="AMINE OXIDASE DOMAIN-CONTAINING PROTEIN"/>
    <property type="match status" value="1"/>
</dbReference>
<name>A0A420WQH3_9PROT</name>
<sequence length="438" mass="48691">MRIAIVGSGISGLGAAWLLHQRHEITIYEKESRIGGHANTVEADFGGRPIPVDTGFIVFNDRNYPNLRGLFSELDVPYRNSEMSFAVSIDGGRLEYGGGSIPQLFAQKRNLLRPRFVRMVRDILRFFREAPELLEGDSGAQSLGEYLKRNRYSDGFLYDHLLPMAAAIWSCPVETMLEFPAASFARFFHNHGLLTVNDRPQWMTVEGGSREYVRRLTAPFADRFRLGNAAVSVRRAPGGVMVRGADGEETLFDQVILASHADQSLALLADADKAERDILGRFRYQLNEAVLHRDPALMPKRRGVWSSWNYLAEGDAYDREVAVTYWMNLLQGIDPACPLFVTLNPVRQPDPDKVFARISYSHPVFDGPAMQAQRELNRIQGTRGLWFCGAWGGYGFHEDGLKSGIAVARALGANVPWRTEVQPAGNPAPGAAPLLAGD</sequence>
<dbReference type="PANTHER" id="PTHR42923">
    <property type="entry name" value="PROTOPORPHYRINOGEN OXIDASE"/>
    <property type="match status" value="1"/>
</dbReference>
<dbReference type="SUPFAM" id="SSF51905">
    <property type="entry name" value="FAD/NAD(P)-binding domain"/>
    <property type="match status" value="1"/>
</dbReference>
<proteinExistence type="predicted"/>
<dbReference type="AlphaFoldDB" id="A0A420WQH3"/>
<dbReference type="InterPro" id="IPR036188">
    <property type="entry name" value="FAD/NAD-bd_sf"/>
</dbReference>
<gene>
    <name evidence="2" type="ORF">BCL74_1069</name>
</gene>
<feature type="domain" description="Amine oxidase" evidence="1">
    <location>
        <begin position="10"/>
        <end position="263"/>
    </location>
</feature>
<dbReference type="Pfam" id="PF01593">
    <property type="entry name" value="Amino_oxidase"/>
    <property type="match status" value="1"/>
</dbReference>
<evidence type="ECO:0000313" key="2">
    <source>
        <dbReference type="EMBL" id="RKQ73283.1"/>
    </source>
</evidence>
<dbReference type="GO" id="GO:0016491">
    <property type="term" value="F:oxidoreductase activity"/>
    <property type="evidence" value="ECO:0007669"/>
    <property type="project" value="InterPro"/>
</dbReference>
<dbReference type="OrthoDB" id="20837at2"/>
<dbReference type="Gene3D" id="3.50.50.60">
    <property type="entry name" value="FAD/NAD(P)-binding domain"/>
    <property type="match status" value="1"/>
</dbReference>
<dbReference type="Proteomes" id="UP000277424">
    <property type="component" value="Unassembled WGS sequence"/>
</dbReference>
<dbReference type="RefSeq" id="WP_121218084.1">
    <property type="nucleotide sequence ID" value="NZ_RBIG01000001.1"/>
</dbReference>
<organism evidence="2 3">
    <name type="scientific">Oceanibaculum indicum</name>
    <dbReference type="NCBI Taxonomy" id="526216"/>
    <lineage>
        <taxon>Bacteria</taxon>
        <taxon>Pseudomonadati</taxon>
        <taxon>Pseudomonadota</taxon>
        <taxon>Alphaproteobacteria</taxon>
        <taxon>Rhodospirillales</taxon>
        <taxon>Oceanibaculaceae</taxon>
        <taxon>Oceanibaculum</taxon>
    </lineage>
</organism>
<reference evidence="2 3" key="1">
    <citation type="submission" date="2018-10" db="EMBL/GenBank/DDBJ databases">
        <title>Comparative analysis of microorganisms from saline springs in Andes Mountain Range, Colombia.</title>
        <authorList>
            <person name="Rubin E."/>
        </authorList>
    </citation>
    <scope>NUCLEOTIDE SEQUENCE [LARGE SCALE GENOMIC DNA]</scope>
    <source>
        <strain evidence="2 3">USBA 36</strain>
    </source>
</reference>
<protein>
    <recommendedName>
        <fullName evidence="1">Amine oxidase domain-containing protein</fullName>
    </recommendedName>
</protein>
<evidence type="ECO:0000313" key="3">
    <source>
        <dbReference type="Proteomes" id="UP000277424"/>
    </source>
</evidence>
<dbReference type="Gene3D" id="3.90.660.20">
    <property type="entry name" value="Protoporphyrinogen oxidase, mitochondrial, domain 2"/>
    <property type="match status" value="1"/>
</dbReference>
<accession>A0A420WQH3</accession>
<dbReference type="InterPro" id="IPR002937">
    <property type="entry name" value="Amino_oxidase"/>
</dbReference>
<dbReference type="Gene3D" id="1.10.3110.10">
    <property type="entry name" value="protoporphyrinogen ix oxidase, domain 3"/>
    <property type="match status" value="1"/>
</dbReference>
<dbReference type="EMBL" id="RBIG01000001">
    <property type="protein sequence ID" value="RKQ73283.1"/>
    <property type="molecule type" value="Genomic_DNA"/>
</dbReference>
<evidence type="ECO:0000259" key="1">
    <source>
        <dbReference type="Pfam" id="PF01593"/>
    </source>
</evidence>
<dbReference type="InterPro" id="IPR050464">
    <property type="entry name" value="Zeta_carotene_desat/Oxidored"/>
</dbReference>
<comment type="caution">
    <text evidence="2">The sequence shown here is derived from an EMBL/GenBank/DDBJ whole genome shotgun (WGS) entry which is preliminary data.</text>
</comment>